<dbReference type="InterPro" id="IPR036249">
    <property type="entry name" value="Thioredoxin-like_sf"/>
</dbReference>
<dbReference type="InterPro" id="IPR051470">
    <property type="entry name" value="Thiol:disulfide_interchange"/>
</dbReference>
<dbReference type="RefSeq" id="WP_011762248.1">
    <property type="nucleotide sequence ID" value="NC_008701.1"/>
</dbReference>
<dbReference type="OrthoDB" id="15256at2157"/>
<dbReference type="HOGENOM" id="CLU_1318578_0_0_2"/>
<feature type="domain" description="Thioredoxin" evidence="3">
    <location>
        <begin position="28"/>
        <end position="205"/>
    </location>
</feature>
<dbReference type="AlphaFoldDB" id="A1RRT9"/>
<proteinExistence type="inferred from homology"/>
<evidence type="ECO:0000256" key="2">
    <source>
        <dbReference type="SAM" id="Phobius"/>
    </source>
</evidence>
<dbReference type="STRING" id="384616.Pisl_0493"/>
<gene>
    <name evidence="4" type="ordered locus">Pisl_0493</name>
</gene>
<accession>A1RRT9</accession>
<keyword evidence="2" id="KW-0472">Membrane</keyword>
<dbReference type="PANTHER" id="PTHR35272:SF3">
    <property type="entry name" value="THIOL:DISULFIDE INTERCHANGE PROTEIN DSBC"/>
    <property type="match status" value="1"/>
</dbReference>
<feature type="transmembrane region" description="Helical" evidence="2">
    <location>
        <begin position="6"/>
        <end position="23"/>
    </location>
</feature>
<dbReference type="PROSITE" id="PS51352">
    <property type="entry name" value="THIOREDOXIN_2"/>
    <property type="match status" value="1"/>
</dbReference>
<evidence type="ECO:0000259" key="3">
    <source>
        <dbReference type="PROSITE" id="PS51352"/>
    </source>
</evidence>
<dbReference type="Gene3D" id="3.40.30.10">
    <property type="entry name" value="Glutaredoxin"/>
    <property type="match status" value="1"/>
</dbReference>
<comment type="similarity">
    <text evidence="1">Belongs to the glutaredoxin family.</text>
</comment>
<protein>
    <recommendedName>
        <fullName evidence="3">Thioredoxin domain-containing protein</fullName>
    </recommendedName>
</protein>
<dbReference type="eggNOG" id="arCOG02868">
    <property type="taxonomic scope" value="Archaea"/>
</dbReference>
<name>A1RRT9_PYRIL</name>
<dbReference type="EMBL" id="CP000504">
    <property type="protein sequence ID" value="ABL87671.1"/>
    <property type="molecule type" value="Genomic_DNA"/>
</dbReference>
<dbReference type="Proteomes" id="UP000002595">
    <property type="component" value="Chromosome"/>
</dbReference>
<keyword evidence="2" id="KW-1133">Transmembrane helix</keyword>
<dbReference type="InterPro" id="IPR012336">
    <property type="entry name" value="Thioredoxin-like_fold"/>
</dbReference>
<organism evidence="4 5">
    <name type="scientific">Pyrobaculum islandicum (strain DSM 4184 / JCM 9189 / GEO3)</name>
    <dbReference type="NCBI Taxonomy" id="384616"/>
    <lineage>
        <taxon>Archaea</taxon>
        <taxon>Thermoproteota</taxon>
        <taxon>Thermoprotei</taxon>
        <taxon>Thermoproteales</taxon>
        <taxon>Thermoproteaceae</taxon>
        <taxon>Pyrobaculum</taxon>
    </lineage>
</organism>
<reference evidence="4" key="1">
    <citation type="submission" date="2006-12" db="EMBL/GenBank/DDBJ databases">
        <title>Complete sequence of Pyrobaculum islandicum DSM 4184.</title>
        <authorList>
            <person name="Copeland A."/>
            <person name="Lucas S."/>
            <person name="Lapidus A."/>
            <person name="Barry K."/>
            <person name="Detter J.C."/>
            <person name="Glavina del Rio T."/>
            <person name="Dalin E."/>
            <person name="Tice H."/>
            <person name="Pitluck S."/>
            <person name="Meincke L."/>
            <person name="Brettin T."/>
            <person name="Bruce D."/>
            <person name="Han C."/>
            <person name="Tapia R."/>
            <person name="Gilna P."/>
            <person name="Schmutz J."/>
            <person name="Larimer F."/>
            <person name="Land M."/>
            <person name="Hauser L."/>
            <person name="Kyrpides N."/>
            <person name="Mikhailova N."/>
            <person name="Cozen A.E."/>
            <person name="Fitz-Gibbon S.T."/>
            <person name="House C.H."/>
            <person name="Saltikov C."/>
            <person name="Lowe T."/>
            <person name="Richardson P."/>
        </authorList>
    </citation>
    <scope>NUCLEOTIDE SEQUENCE [LARGE SCALE GENOMIC DNA]</scope>
    <source>
        <strain evidence="4">DSM 4184</strain>
    </source>
</reference>
<dbReference type="SUPFAM" id="SSF52833">
    <property type="entry name" value="Thioredoxin-like"/>
    <property type="match status" value="1"/>
</dbReference>
<dbReference type="PANTHER" id="PTHR35272">
    <property type="entry name" value="THIOL:DISULFIDE INTERCHANGE PROTEIN DSBC-RELATED"/>
    <property type="match status" value="1"/>
</dbReference>
<dbReference type="InterPro" id="IPR013766">
    <property type="entry name" value="Thioredoxin_domain"/>
</dbReference>
<keyword evidence="5" id="KW-1185">Reference proteome</keyword>
<dbReference type="KEGG" id="pis:Pisl_0493"/>
<dbReference type="Pfam" id="PF13462">
    <property type="entry name" value="Thioredoxin_4"/>
    <property type="match status" value="1"/>
</dbReference>
<evidence type="ECO:0000256" key="1">
    <source>
        <dbReference type="ARBA" id="ARBA00007787"/>
    </source>
</evidence>
<dbReference type="GeneID" id="4618047"/>
<evidence type="ECO:0000313" key="5">
    <source>
        <dbReference type="Proteomes" id="UP000002595"/>
    </source>
</evidence>
<sequence length="205" mass="23053">MRPRTLFITAIVVFLIIAATIIYKNLSTSTSQTAVSSALPIPSWAISFGNPNAPLVLVELFDLHCPYCAIAHEKLDPLYRRLMLEGKLRLIFVDFIVHPDAVVAHRYLHCAYKQLGNKTYDLLTQLYTTYLNEGPEKQLELLRQYQCSNAPTQNDFEDVKRAMVNFLIQKGLVQIGTPTFIIVRNGSIDIVVGADVNRVSSLLSQ</sequence>
<keyword evidence="2" id="KW-0812">Transmembrane</keyword>
<evidence type="ECO:0000313" key="4">
    <source>
        <dbReference type="EMBL" id="ABL87671.1"/>
    </source>
</evidence>